<gene>
    <name evidence="2" type="ORF">DdX_07529</name>
</gene>
<keyword evidence="3" id="KW-1185">Reference proteome</keyword>
<feature type="compositionally biased region" description="Basic and acidic residues" evidence="1">
    <location>
        <begin position="160"/>
        <end position="173"/>
    </location>
</feature>
<name>A0AAD4N6L1_9BILA</name>
<accession>A0AAD4N6L1</accession>
<evidence type="ECO:0000313" key="2">
    <source>
        <dbReference type="EMBL" id="KAI1716473.1"/>
    </source>
</evidence>
<evidence type="ECO:0000256" key="1">
    <source>
        <dbReference type="SAM" id="MobiDB-lite"/>
    </source>
</evidence>
<feature type="region of interest" description="Disordered" evidence="1">
    <location>
        <begin position="193"/>
        <end position="223"/>
    </location>
</feature>
<comment type="caution">
    <text evidence="2">The sequence shown here is derived from an EMBL/GenBank/DDBJ whole genome shotgun (WGS) entry which is preliminary data.</text>
</comment>
<feature type="region of interest" description="Disordered" evidence="1">
    <location>
        <begin position="76"/>
        <end position="96"/>
    </location>
</feature>
<proteinExistence type="predicted"/>
<evidence type="ECO:0000313" key="3">
    <source>
        <dbReference type="Proteomes" id="UP001201812"/>
    </source>
</evidence>
<feature type="region of interest" description="Disordered" evidence="1">
    <location>
        <begin position="131"/>
        <end position="174"/>
    </location>
</feature>
<feature type="compositionally biased region" description="Basic residues" evidence="1">
    <location>
        <begin position="200"/>
        <end position="211"/>
    </location>
</feature>
<sequence length="339" mass="38303">MECSDTTRAEYFIKRHNHYDANITNGNIREFELNKIGAYRQGNQVTEVPELDDNDVGLHKDKPNVENGIYNVASIRNDKNAPPTYRDVDDENSPYGPLATKPRALNHMGDGPPVSILFFPQLTQATEYPKLMHAPNGYNNGSVEKNEKMDKRSSRKKKIRDKENKGEKIEPEKLPGFFGNLNIDDIYTRIEGVQPASTQKPKRQSKKKNSQRKSNESKLAASDEVEEMDVDIVLDVSGPEEPACSVSILKGAKENMLKINNPFLNRGMIQSETDDSKRNTWASIVDAILPEDKQNILTKKNQVKSKHQSLEMDDLIFLEGLWNAFVSNGSKPVHYASKK</sequence>
<reference evidence="2" key="1">
    <citation type="submission" date="2022-01" db="EMBL/GenBank/DDBJ databases">
        <title>Genome Sequence Resource for Two Populations of Ditylenchus destructor, the Migratory Endoparasitic Phytonematode.</title>
        <authorList>
            <person name="Zhang H."/>
            <person name="Lin R."/>
            <person name="Xie B."/>
        </authorList>
    </citation>
    <scope>NUCLEOTIDE SEQUENCE</scope>
    <source>
        <strain evidence="2">BazhouSP</strain>
    </source>
</reference>
<organism evidence="2 3">
    <name type="scientific">Ditylenchus destructor</name>
    <dbReference type="NCBI Taxonomy" id="166010"/>
    <lineage>
        <taxon>Eukaryota</taxon>
        <taxon>Metazoa</taxon>
        <taxon>Ecdysozoa</taxon>
        <taxon>Nematoda</taxon>
        <taxon>Chromadorea</taxon>
        <taxon>Rhabditida</taxon>
        <taxon>Tylenchina</taxon>
        <taxon>Tylenchomorpha</taxon>
        <taxon>Sphaerularioidea</taxon>
        <taxon>Anguinidae</taxon>
        <taxon>Anguininae</taxon>
        <taxon>Ditylenchus</taxon>
    </lineage>
</organism>
<dbReference type="AlphaFoldDB" id="A0AAD4N6L1"/>
<dbReference type="Proteomes" id="UP001201812">
    <property type="component" value="Unassembled WGS sequence"/>
</dbReference>
<dbReference type="EMBL" id="JAKKPZ010000010">
    <property type="protein sequence ID" value="KAI1716473.1"/>
    <property type="molecule type" value="Genomic_DNA"/>
</dbReference>
<protein>
    <submittedName>
        <fullName evidence="2">Uncharacterized protein</fullName>
    </submittedName>
</protein>